<name>A0ACB8SS25_9AGAM</name>
<evidence type="ECO:0000313" key="1">
    <source>
        <dbReference type="EMBL" id="KAI0058755.1"/>
    </source>
</evidence>
<organism evidence="1 2">
    <name type="scientific">Artomyces pyxidatus</name>
    <dbReference type="NCBI Taxonomy" id="48021"/>
    <lineage>
        <taxon>Eukaryota</taxon>
        <taxon>Fungi</taxon>
        <taxon>Dikarya</taxon>
        <taxon>Basidiomycota</taxon>
        <taxon>Agaricomycotina</taxon>
        <taxon>Agaricomycetes</taxon>
        <taxon>Russulales</taxon>
        <taxon>Auriscalpiaceae</taxon>
        <taxon>Artomyces</taxon>
    </lineage>
</organism>
<reference evidence="1" key="1">
    <citation type="submission" date="2021-03" db="EMBL/GenBank/DDBJ databases">
        <authorList>
            <consortium name="DOE Joint Genome Institute"/>
            <person name="Ahrendt S."/>
            <person name="Looney B.P."/>
            <person name="Miyauchi S."/>
            <person name="Morin E."/>
            <person name="Drula E."/>
            <person name="Courty P.E."/>
            <person name="Chicoki N."/>
            <person name="Fauchery L."/>
            <person name="Kohler A."/>
            <person name="Kuo A."/>
            <person name="Labutti K."/>
            <person name="Pangilinan J."/>
            <person name="Lipzen A."/>
            <person name="Riley R."/>
            <person name="Andreopoulos W."/>
            <person name="He G."/>
            <person name="Johnson J."/>
            <person name="Barry K.W."/>
            <person name="Grigoriev I.V."/>
            <person name="Nagy L."/>
            <person name="Hibbett D."/>
            <person name="Henrissat B."/>
            <person name="Matheny P.B."/>
            <person name="Labbe J."/>
            <person name="Martin F."/>
        </authorList>
    </citation>
    <scope>NUCLEOTIDE SEQUENCE</scope>
    <source>
        <strain evidence="1">HHB10654</strain>
    </source>
</reference>
<protein>
    <submittedName>
        <fullName evidence="1">Terpenoid synthase</fullName>
    </submittedName>
</protein>
<keyword evidence="2" id="KW-1185">Reference proteome</keyword>
<comment type="caution">
    <text evidence="1">The sequence shown here is derived from an EMBL/GenBank/DDBJ whole genome shotgun (WGS) entry which is preliminary data.</text>
</comment>
<proteinExistence type="predicted"/>
<reference evidence="1" key="2">
    <citation type="journal article" date="2022" name="New Phytol.">
        <title>Evolutionary transition to the ectomycorrhizal habit in the genomes of a hyperdiverse lineage of mushroom-forming fungi.</title>
        <authorList>
            <person name="Looney B."/>
            <person name="Miyauchi S."/>
            <person name="Morin E."/>
            <person name="Drula E."/>
            <person name="Courty P.E."/>
            <person name="Kohler A."/>
            <person name="Kuo A."/>
            <person name="LaButti K."/>
            <person name="Pangilinan J."/>
            <person name="Lipzen A."/>
            <person name="Riley R."/>
            <person name="Andreopoulos W."/>
            <person name="He G."/>
            <person name="Johnson J."/>
            <person name="Nolan M."/>
            <person name="Tritt A."/>
            <person name="Barry K.W."/>
            <person name="Grigoriev I.V."/>
            <person name="Nagy L.G."/>
            <person name="Hibbett D."/>
            <person name="Henrissat B."/>
            <person name="Matheny P.B."/>
            <person name="Labbe J."/>
            <person name="Martin F.M."/>
        </authorList>
    </citation>
    <scope>NUCLEOTIDE SEQUENCE</scope>
    <source>
        <strain evidence="1">HHB10654</strain>
    </source>
</reference>
<accession>A0ACB8SS25</accession>
<sequence>MAPTRSQLRIPDALANWPYKRQINPHFVEVKAESDEWVQNLHAFNEKSQWAFDRCDFALLAALVYPMLDKAGLRTAANLLVLLFVFDDYTDRVDGAGVQAYADIVLDALHNPHKPRPEGESVIGEIARQFWATAITHSSQNSQRHLIQTFTEYVNAVVKEADDRVQDHVRHIDEYMELRRQTAGGYPCFFPVERHFELPDDVIFHPTIQRLCLLACNSIVLTNDVCSYNIEQSAGHEGHNILTVVMRQKGLDMEASLDWVTQYHSDCLAEFLELRRNLPSFGPELDDTVAEYVDGVAQWVRGGDCWSFESRRYFGDRGLEVQKVRKVDLLPVLGMDDMTPMMAPMVIEAQNELNALSMTVKVA</sequence>
<dbReference type="EMBL" id="MU277232">
    <property type="protein sequence ID" value="KAI0058755.1"/>
    <property type="molecule type" value="Genomic_DNA"/>
</dbReference>
<dbReference type="Proteomes" id="UP000814140">
    <property type="component" value="Unassembled WGS sequence"/>
</dbReference>
<evidence type="ECO:0000313" key="2">
    <source>
        <dbReference type="Proteomes" id="UP000814140"/>
    </source>
</evidence>
<gene>
    <name evidence="1" type="ORF">BV25DRAFT_1196202</name>
</gene>